<evidence type="ECO:0000256" key="1">
    <source>
        <dbReference type="ARBA" id="ARBA00022795"/>
    </source>
</evidence>
<feature type="non-terminal residue" evidence="3">
    <location>
        <position position="1"/>
    </location>
</feature>
<evidence type="ECO:0000256" key="2">
    <source>
        <dbReference type="SAM" id="MobiDB-lite"/>
    </source>
</evidence>
<keyword evidence="1" id="KW-1005">Bacterial flagellum biogenesis</keyword>
<sequence>PISVTPVLSTPGTAETPNTFGNLGSEDFLKLLIMELRHQDPLEPVGNAELLQQIASVRDIELSTTLTDSLRLLTGQQRFASASSLIGQFVTALPDDNGVVESGLVVGIRFAEDGQPILQLANGSELPVEKIGMIESPLRAAEALVGQAVVGVDGRDPSKPEMVEGVVTGVRMDEQNEVTLELDTGQDLRLRDLAGVVSAETV</sequence>
<evidence type="ECO:0000313" key="3">
    <source>
        <dbReference type="EMBL" id="GAG52268.1"/>
    </source>
</evidence>
<protein>
    <recommendedName>
        <fullName evidence="4">Basal-body rod modification protein FlgD</fullName>
    </recommendedName>
</protein>
<evidence type="ECO:0008006" key="4">
    <source>
        <dbReference type="Google" id="ProtNLM"/>
    </source>
</evidence>
<dbReference type="GO" id="GO:0044781">
    <property type="term" value="P:bacterial-type flagellum organization"/>
    <property type="evidence" value="ECO:0007669"/>
    <property type="project" value="UniProtKB-KW"/>
</dbReference>
<dbReference type="Pfam" id="PF03963">
    <property type="entry name" value="FlgD"/>
    <property type="match status" value="1"/>
</dbReference>
<proteinExistence type="predicted"/>
<name>X0YVB9_9ZZZZ</name>
<dbReference type="InterPro" id="IPR005648">
    <property type="entry name" value="FlgD"/>
</dbReference>
<dbReference type="AlphaFoldDB" id="X0YVB9"/>
<dbReference type="EMBL" id="BARS01053546">
    <property type="protein sequence ID" value="GAG52268.1"/>
    <property type="molecule type" value="Genomic_DNA"/>
</dbReference>
<accession>X0YVB9</accession>
<gene>
    <name evidence="3" type="ORF">S01H1_79434</name>
</gene>
<comment type="caution">
    <text evidence="3">The sequence shown here is derived from an EMBL/GenBank/DDBJ whole genome shotgun (WGS) entry which is preliminary data.</text>
</comment>
<organism evidence="3">
    <name type="scientific">marine sediment metagenome</name>
    <dbReference type="NCBI Taxonomy" id="412755"/>
    <lineage>
        <taxon>unclassified sequences</taxon>
        <taxon>metagenomes</taxon>
        <taxon>ecological metagenomes</taxon>
    </lineage>
</organism>
<feature type="region of interest" description="Disordered" evidence="2">
    <location>
        <begin position="1"/>
        <end position="20"/>
    </location>
</feature>
<reference evidence="3" key="1">
    <citation type="journal article" date="2014" name="Front. Microbiol.">
        <title>High frequency of phylogenetically diverse reductive dehalogenase-homologous genes in deep subseafloor sedimentary metagenomes.</title>
        <authorList>
            <person name="Kawai M."/>
            <person name="Futagami T."/>
            <person name="Toyoda A."/>
            <person name="Takaki Y."/>
            <person name="Nishi S."/>
            <person name="Hori S."/>
            <person name="Arai W."/>
            <person name="Tsubouchi T."/>
            <person name="Morono Y."/>
            <person name="Uchiyama I."/>
            <person name="Ito T."/>
            <person name="Fujiyama A."/>
            <person name="Inagaki F."/>
            <person name="Takami H."/>
        </authorList>
    </citation>
    <scope>NUCLEOTIDE SEQUENCE</scope>
    <source>
        <strain evidence="3">Expedition CK06-06</strain>
    </source>
</reference>